<feature type="coiled-coil region" evidence="9">
    <location>
        <begin position="384"/>
        <end position="414"/>
    </location>
</feature>
<proteinExistence type="inferred from homology"/>
<dbReference type="Gene3D" id="1.20.1600.10">
    <property type="entry name" value="Outer membrane efflux proteins (OEP)"/>
    <property type="match status" value="1"/>
</dbReference>
<gene>
    <name evidence="11" type="ORF">F2A38_11415</name>
</gene>
<dbReference type="PANTHER" id="PTHR30203">
    <property type="entry name" value="OUTER MEMBRANE CATION EFFLUX PROTEIN"/>
    <property type="match status" value="1"/>
</dbReference>
<dbReference type="InterPro" id="IPR010131">
    <property type="entry name" value="MdtP/NodT-like"/>
</dbReference>
<dbReference type="GO" id="GO:0015562">
    <property type="term" value="F:efflux transmembrane transporter activity"/>
    <property type="evidence" value="ECO:0007669"/>
    <property type="project" value="InterPro"/>
</dbReference>
<reference evidence="11 12" key="1">
    <citation type="submission" date="2019-09" db="EMBL/GenBank/DDBJ databases">
        <authorList>
            <person name="Vacheron J."/>
            <person name="Dubost A."/>
            <person name="Prigent-Combaret C."/>
            <person name="Muller D."/>
        </authorList>
    </citation>
    <scope>NUCLEOTIDE SEQUENCE [LARGE SCALE GENOMIC DNA]</scope>
    <source>
        <strain evidence="11 12">JV497</strain>
    </source>
</reference>
<evidence type="ECO:0000256" key="10">
    <source>
        <dbReference type="SAM" id="MobiDB-lite"/>
    </source>
</evidence>
<name>A0AB34C6K5_9PSED</name>
<dbReference type="Proteomes" id="UP000323924">
    <property type="component" value="Unassembled WGS sequence"/>
</dbReference>
<dbReference type="NCBIfam" id="TIGR01845">
    <property type="entry name" value="outer_NodT"/>
    <property type="match status" value="1"/>
</dbReference>
<protein>
    <submittedName>
        <fullName evidence="11">Efflux transporter outer membrane subunit</fullName>
    </submittedName>
</protein>
<feature type="chain" id="PRO_5044048652" evidence="8">
    <location>
        <begin position="23"/>
        <end position="479"/>
    </location>
</feature>
<dbReference type="AlphaFoldDB" id="A0AB34C6K5"/>
<evidence type="ECO:0000256" key="7">
    <source>
        <dbReference type="ARBA" id="ARBA00023288"/>
    </source>
</evidence>
<dbReference type="PROSITE" id="PS51257">
    <property type="entry name" value="PROKAR_LIPOPROTEIN"/>
    <property type="match status" value="1"/>
</dbReference>
<dbReference type="InterPro" id="IPR003423">
    <property type="entry name" value="OMP_efflux"/>
</dbReference>
<evidence type="ECO:0000256" key="5">
    <source>
        <dbReference type="ARBA" id="ARBA00023139"/>
    </source>
</evidence>
<evidence type="ECO:0000256" key="2">
    <source>
        <dbReference type="ARBA" id="ARBA00022452"/>
    </source>
</evidence>
<evidence type="ECO:0000256" key="6">
    <source>
        <dbReference type="ARBA" id="ARBA00023237"/>
    </source>
</evidence>
<dbReference type="Pfam" id="PF02321">
    <property type="entry name" value="OEP"/>
    <property type="match status" value="2"/>
</dbReference>
<dbReference type="RefSeq" id="WP_150050395.1">
    <property type="nucleotide sequence ID" value="NZ_VWPC01000009.1"/>
</dbReference>
<comment type="subcellular location">
    <subcellularLocation>
        <location evidence="8">Cell outer membrane</location>
        <topology evidence="8">Lipid-anchor</topology>
    </subcellularLocation>
</comment>
<comment type="similarity">
    <text evidence="1 8">Belongs to the outer membrane factor (OMF) (TC 1.B.17) family.</text>
</comment>
<evidence type="ECO:0000313" key="11">
    <source>
        <dbReference type="EMBL" id="KAA5842557.1"/>
    </source>
</evidence>
<sequence length="479" mass="51651">MRPRLEPLAVLLLLALQGCSLAPGYQVPTVELPAHYREQTSDGPWHPARPADQLASQWWLLYQDPRLDDLQQRLLKANPDLAAALAHFDAAQAYASQLHAGLFPQISASGQSLRQRQSDHRPLRGGSQPSLYNSNSAGFSLSFDPDLWGRIRNQVAAGDAQAEASADDLAVARLSLQQQLAALYVQLNGLDAQRAILSQSLDDYAQALQLTRSRYQGQIASELDLTRAQNQLASAEAELDEVRGQRNLTEHAIGELVGEPASQFQLPATQQTLAMPSVPQQLPSALLQRRPDIAAAERRVFAANANIGVARAAWYPDFSLTGLLGGQTQGSSNLLAAGNRYWALGPLVNLPIFDGGRLSANERQAHAEFEEAAAHYRGQVLRAVREVEDNLGQLRDLQQEALDQQAAVNAAQHTQALAMNSYQAGAVSYLEVVTAQTAALQAQRGLQAVQTRRLQASVGLVGALGGGWKSGGLMPEAGL</sequence>
<evidence type="ECO:0000256" key="3">
    <source>
        <dbReference type="ARBA" id="ARBA00022692"/>
    </source>
</evidence>
<dbReference type="GO" id="GO:0009279">
    <property type="term" value="C:cell outer membrane"/>
    <property type="evidence" value="ECO:0007669"/>
    <property type="project" value="UniProtKB-SubCell"/>
</dbReference>
<keyword evidence="6" id="KW-0998">Cell outer membrane</keyword>
<dbReference type="SUPFAM" id="SSF56954">
    <property type="entry name" value="Outer membrane efflux proteins (OEP)"/>
    <property type="match status" value="1"/>
</dbReference>
<accession>A0AB34C6K5</accession>
<evidence type="ECO:0000256" key="8">
    <source>
        <dbReference type="RuleBase" id="RU362097"/>
    </source>
</evidence>
<evidence type="ECO:0000256" key="4">
    <source>
        <dbReference type="ARBA" id="ARBA00023136"/>
    </source>
</evidence>
<keyword evidence="3 8" id="KW-0812">Transmembrane</keyword>
<keyword evidence="4 8" id="KW-0472">Membrane</keyword>
<evidence type="ECO:0000256" key="1">
    <source>
        <dbReference type="ARBA" id="ARBA00007613"/>
    </source>
</evidence>
<dbReference type="Gene3D" id="2.20.200.10">
    <property type="entry name" value="Outer membrane efflux proteins (OEP)"/>
    <property type="match status" value="1"/>
</dbReference>
<feature type="signal peptide" evidence="8">
    <location>
        <begin position="1"/>
        <end position="22"/>
    </location>
</feature>
<dbReference type="PANTHER" id="PTHR30203:SF33">
    <property type="entry name" value="BLR4455 PROTEIN"/>
    <property type="match status" value="1"/>
</dbReference>
<keyword evidence="9" id="KW-0175">Coiled coil</keyword>
<keyword evidence="7 8" id="KW-0449">Lipoprotein</keyword>
<dbReference type="EMBL" id="VWPC01000009">
    <property type="protein sequence ID" value="KAA5842557.1"/>
    <property type="molecule type" value="Genomic_DNA"/>
</dbReference>
<feature type="coiled-coil region" evidence="9">
    <location>
        <begin position="225"/>
        <end position="252"/>
    </location>
</feature>
<keyword evidence="2 8" id="KW-1134">Transmembrane beta strand</keyword>
<organism evidence="11 12">
    <name type="scientific">Pseudomonas chlororaphis</name>
    <dbReference type="NCBI Taxonomy" id="587753"/>
    <lineage>
        <taxon>Bacteria</taxon>
        <taxon>Pseudomonadati</taxon>
        <taxon>Pseudomonadota</taxon>
        <taxon>Gammaproteobacteria</taxon>
        <taxon>Pseudomonadales</taxon>
        <taxon>Pseudomonadaceae</taxon>
        <taxon>Pseudomonas</taxon>
    </lineage>
</organism>
<keyword evidence="5 8" id="KW-0564">Palmitate</keyword>
<feature type="region of interest" description="Disordered" evidence="10">
    <location>
        <begin position="111"/>
        <end position="132"/>
    </location>
</feature>
<keyword evidence="8" id="KW-0732">Signal</keyword>
<evidence type="ECO:0000313" key="12">
    <source>
        <dbReference type="Proteomes" id="UP000323924"/>
    </source>
</evidence>
<comment type="caution">
    <text evidence="11">The sequence shown here is derived from an EMBL/GenBank/DDBJ whole genome shotgun (WGS) entry which is preliminary data.</text>
</comment>
<evidence type="ECO:0000256" key="9">
    <source>
        <dbReference type="SAM" id="Coils"/>
    </source>
</evidence>